<dbReference type="EMBL" id="AYXG01000123">
    <property type="protein sequence ID" value="EWC61205.1"/>
    <property type="molecule type" value="Genomic_DNA"/>
</dbReference>
<keyword evidence="1" id="KW-0732">Signal</keyword>
<protein>
    <recommendedName>
        <fullName evidence="4">Proteinase inhibitor I36 SMPI</fullName>
    </recommendedName>
</protein>
<evidence type="ECO:0000256" key="1">
    <source>
        <dbReference type="SAM" id="SignalP"/>
    </source>
</evidence>
<evidence type="ECO:0000313" key="3">
    <source>
        <dbReference type="Proteomes" id="UP000019277"/>
    </source>
</evidence>
<dbReference type="Pfam" id="PF03995">
    <property type="entry name" value="Inhibitor_I36"/>
    <property type="match status" value="1"/>
</dbReference>
<proteinExistence type="predicted"/>
<dbReference type="eggNOG" id="ENOG5034BZQ">
    <property type="taxonomic scope" value="Bacteria"/>
</dbReference>
<dbReference type="STRING" id="909613.UO65_3471"/>
<organism evidence="2 3">
    <name type="scientific">Actinokineospora spheciospongiae</name>
    <dbReference type="NCBI Taxonomy" id="909613"/>
    <lineage>
        <taxon>Bacteria</taxon>
        <taxon>Bacillati</taxon>
        <taxon>Actinomycetota</taxon>
        <taxon>Actinomycetes</taxon>
        <taxon>Pseudonocardiales</taxon>
        <taxon>Pseudonocardiaceae</taxon>
        <taxon>Actinokineospora</taxon>
    </lineage>
</organism>
<sequence length="120" mass="12621">MQNRIRAAVIALLAVLTALGGATVATAASGVGCERGELCLWVEADHAGALHRATLADTTVGQCTPLPPDVAARSFANLLSRQVTVYQSRECATEGEFDTYPGGGTFVPEAPYVVRAFQVW</sequence>
<reference evidence="2 3" key="1">
    <citation type="journal article" date="2014" name="Genome Announc.">
        <title>Draft Genome Sequence of the Antitrypanosomally Active Sponge-Associated Bacterium Actinokineospora sp. Strain EG49.</title>
        <authorList>
            <person name="Harjes J."/>
            <person name="Ryu T."/>
            <person name="Abdelmohsen U.R."/>
            <person name="Moitinho-Silva L."/>
            <person name="Horn H."/>
            <person name="Ravasi T."/>
            <person name="Hentschel U."/>
        </authorList>
    </citation>
    <scope>NUCLEOTIDE SEQUENCE [LARGE SCALE GENOMIC DNA]</scope>
    <source>
        <strain evidence="2 3">EG49</strain>
    </source>
</reference>
<feature type="chain" id="PRO_5044489804" description="Proteinase inhibitor I36 SMPI" evidence="1">
    <location>
        <begin position="28"/>
        <end position="120"/>
    </location>
</feature>
<dbReference type="AlphaFoldDB" id="W7IK25"/>
<dbReference type="OrthoDB" id="5196292at2"/>
<dbReference type="Proteomes" id="UP000019277">
    <property type="component" value="Unassembled WGS sequence"/>
</dbReference>
<accession>W7IK25</accession>
<evidence type="ECO:0000313" key="2">
    <source>
        <dbReference type="EMBL" id="EWC61205.1"/>
    </source>
</evidence>
<gene>
    <name evidence="2" type="ORF">UO65_3471</name>
</gene>
<dbReference type="PROSITE" id="PS51257">
    <property type="entry name" value="PROKAR_LIPOPROTEIN"/>
    <property type="match status" value="1"/>
</dbReference>
<comment type="caution">
    <text evidence="2">The sequence shown here is derived from an EMBL/GenBank/DDBJ whole genome shotgun (WGS) entry which is preliminary data.</text>
</comment>
<dbReference type="RefSeq" id="WP_035283637.1">
    <property type="nucleotide sequence ID" value="NZ_AYXG01000123.1"/>
</dbReference>
<evidence type="ECO:0008006" key="4">
    <source>
        <dbReference type="Google" id="ProtNLM"/>
    </source>
</evidence>
<name>W7IK25_9PSEU</name>
<feature type="signal peptide" evidence="1">
    <location>
        <begin position="1"/>
        <end position="27"/>
    </location>
</feature>
<accession>A0A8E3BHD1</accession>
<keyword evidence="3" id="KW-1185">Reference proteome</keyword>